<keyword evidence="4" id="KW-0413">Isomerase</keyword>
<evidence type="ECO:0000256" key="5">
    <source>
        <dbReference type="ARBA" id="ARBA00036927"/>
    </source>
</evidence>
<dbReference type="GO" id="GO:0003723">
    <property type="term" value="F:RNA binding"/>
    <property type="evidence" value="ECO:0007669"/>
    <property type="project" value="InterPro"/>
</dbReference>
<comment type="function">
    <text evidence="6">Pseudouridylate synthase responsible for the pseudouridine-2819 formation in mitochondrial 21S rRNA. May modulate the efficiency or the fidelity of the mitochondrial translation machinery.</text>
</comment>
<evidence type="ECO:0000313" key="14">
    <source>
        <dbReference type="Proteomes" id="UP000053647"/>
    </source>
</evidence>
<evidence type="ECO:0000259" key="12">
    <source>
        <dbReference type="Pfam" id="PF00849"/>
    </source>
</evidence>
<dbReference type="GO" id="GO:0005739">
    <property type="term" value="C:mitochondrion"/>
    <property type="evidence" value="ECO:0007669"/>
    <property type="project" value="UniProtKB-SubCell"/>
</dbReference>
<keyword evidence="14" id="KW-1185">Reference proteome</keyword>
<evidence type="ECO:0000256" key="9">
    <source>
        <dbReference type="ARBA" id="ARBA00041561"/>
    </source>
</evidence>
<dbReference type="PROSITE" id="PS01129">
    <property type="entry name" value="PSI_RLU"/>
    <property type="match status" value="1"/>
</dbReference>
<evidence type="ECO:0000256" key="6">
    <source>
        <dbReference type="ARBA" id="ARBA00037513"/>
    </source>
</evidence>
<dbReference type="PANTHER" id="PTHR21600">
    <property type="entry name" value="MITOCHONDRIAL RNA PSEUDOURIDINE SYNTHASE"/>
    <property type="match status" value="1"/>
</dbReference>
<evidence type="ECO:0000256" key="8">
    <source>
        <dbReference type="ARBA" id="ARBA00040626"/>
    </source>
</evidence>
<gene>
    <name evidence="13" type="ORF">PAXINDRAFT_13483</name>
</gene>
<proteinExistence type="inferred from homology"/>
<dbReference type="PANTHER" id="PTHR21600:SF81">
    <property type="entry name" value="21S RRNA PSEUDOURIDINE(2819) SYNTHASE"/>
    <property type="match status" value="1"/>
</dbReference>
<dbReference type="GO" id="GO:0160143">
    <property type="term" value="F:21S rRNA pseudouridine(2819) synthase activity"/>
    <property type="evidence" value="ECO:0007669"/>
    <property type="project" value="UniProtKB-EC"/>
</dbReference>
<dbReference type="InterPro" id="IPR006145">
    <property type="entry name" value="PsdUridine_synth_RsuA/RluA"/>
</dbReference>
<protein>
    <recommendedName>
        <fullName evidence="8">21S rRNA pseudouridine(2819) synthase</fullName>
        <ecNumber evidence="7">5.4.99.43</ecNumber>
    </recommendedName>
    <alternativeName>
        <fullName evidence="10">Pseudouridine synthase 5</fullName>
    </alternativeName>
    <alternativeName>
        <fullName evidence="9">Pseudouridylate synthase PUS5</fullName>
    </alternativeName>
    <alternativeName>
        <fullName evidence="11">Uracil hydrolyase PUS5</fullName>
    </alternativeName>
</protein>
<dbReference type="EC" id="5.4.99.43" evidence="7"/>
<dbReference type="SUPFAM" id="SSF55120">
    <property type="entry name" value="Pseudouridine synthase"/>
    <property type="match status" value="1"/>
</dbReference>
<evidence type="ECO:0000256" key="2">
    <source>
        <dbReference type="ARBA" id="ARBA00010876"/>
    </source>
</evidence>
<comment type="catalytic activity">
    <reaction evidence="5">
        <text>uridine(2819) in 21S rRNA = pseudouridine(2819) in 21S rRNA</text>
        <dbReference type="Rhea" id="RHEA:42556"/>
        <dbReference type="Rhea" id="RHEA-COMP:10113"/>
        <dbReference type="Rhea" id="RHEA-COMP:10114"/>
        <dbReference type="ChEBI" id="CHEBI:65314"/>
        <dbReference type="ChEBI" id="CHEBI:65315"/>
        <dbReference type="EC" id="5.4.99.43"/>
    </reaction>
</comment>
<keyword evidence="3" id="KW-0496">Mitochondrion</keyword>
<dbReference type="HOGENOM" id="CLU_016902_11_0_1"/>
<evidence type="ECO:0000256" key="7">
    <source>
        <dbReference type="ARBA" id="ARBA00038947"/>
    </source>
</evidence>
<dbReference type="Pfam" id="PF00849">
    <property type="entry name" value="PseudoU_synth_2"/>
    <property type="match status" value="1"/>
</dbReference>
<evidence type="ECO:0000256" key="11">
    <source>
        <dbReference type="ARBA" id="ARBA00042700"/>
    </source>
</evidence>
<dbReference type="InterPro" id="IPR020103">
    <property type="entry name" value="PsdUridine_synth_cat_dom_sf"/>
</dbReference>
<evidence type="ECO:0000256" key="10">
    <source>
        <dbReference type="ARBA" id="ARBA00041978"/>
    </source>
</evidence>
<dbReference type="CDD" id="cd02869">
    <property type="entry name" value="PseudoU_synth_RluA_like"/>
    <property type="match status" value="1"/>
</dbReference>
<reference evidence="14" key="2">
    <citation type="submission" date="2015-01" db="EMBL/GenBank/DDBJ databases">
        <title>Evolutionary Origins and Diversification of the Mycorrhizal Mutualists.</title>
        <authorList>
            <consortium name="DOE Joint Genome Institute"/>
            <consortium name="Mycorrhizal Genomics Consortium"/>
            <person name="Kohler A."/>
            <person name="Kuo A."/>
            <person name="Nagy L.G."/>
            <person name="Floudas D."/>
            <person name="Copeland A."/>
            <person name="Barry K.W."/>
            <person name="Cichocki N."/>
            <person name="Veneault-Fourrey C."/>
            <person name="LaButti K."/>
            <person name="Lindquist E.A."/>
            <person name="Lipzen A."/>
            <person name="Lundell T."/>
            <person name="Morin E."/>
            <person name="Murat C."/>
            <person name="Riley R."/>
            <person name="Ohm R."/>
            <person name="Sun H."/>
            <person name="Tunlid A."/>
            <person name="Henrissat B."/>
            <person name="Grigoriev I.V."/>
            <person name="Hibbett D.S."/>
            <person name="Martin F."/>
        </authorList>
    </citation>
    <scope>NUCLEOTIDE SEQUENCE [LARGE SCALE GENOMIC DNA]</scope>
    <source>
        <strain evidence="14">ATCC 200175</strain>
    </source>
</reference>
<dbReference type="EMBL" id="KN819349">
    <property type="protein sequence ID" value="KIJ13720.1"/>
    <property type="molecule type" value="Genomic_DNA"/>
</dbReference>
<evidence type="ECO:0000313" key="13">
    <source>
        <dbReference type="EMBL" id="KIJ13720.1"/>
    </source>
</evidence>
<feature type="domain" description="Pseudouridine synthase RsuA/RluA-like" evidence="12">
    <location>
        <begin position="26"/>
        <end position="188"/>
    </location>
</feature>
<evidence type="ECO:0000256" key="3">
    <source>
        <dbReference type="ARBA" id="ARBA00023128"/>
    </source>
</evidence>
<comment type="subcellular location">
    <subcellularLocation>
        <location evidence="1">Mitochondrion</location>
    </subcellularLocation>
</comment>
<dbReference type="InterPro" id="IPR050188">
    <property type="entry name" value="RluA_PseudoU_synthase"/>
</dbReference>
<dbReference type="AlphaFoldDB" id="A0A0C9TDT1"/>
<name>A0A0C9TDT1_PAXIN</name>
<dbReference type="OrthoDB" id="428658at2759"/>
<accession>A0A0C9TDT1</accession>
<evidence type="ECO:0000256" key="4">
    <source>
        <dbReference type="ARBA" id="ARBA00023235"/>
    </source>
</evidence>
<dbReference type="Gene3D" id="3.30.2350.10">
    <property type="entry name" value="Pseudouridine synthase"/>
    <property type="match status" value="1"/>
</dbReference>
<comment type="similarity">
    <text evidence="2">Belongs to the pseudouridine synthase RluA family.</text>
</comment>
<sequence length="300" mass="33487">MLRSIKRTSAAAKNWSRLAIYADRSIIVLNKPPYLICQGSEEGEDQTPRERNVDKFNDLLSDLKDHFHLEKVPHTVHRLDKATTGALMLAKNLTAARQLSQQFQNRTIGKTYLALVRGGAQSFSARSGEIRDPLESINGRVSISQSCNAKFAATDWELIASSPRAPLSLLRLKLHTGLKHQLRVHLAHSLHTPILGDPVYTRSAISDKVARITKVPENRIFLHASRLCISRFRKTGPNKHFRLEVAAALPGDFVTLCKDAGIPLKEWDVSGGVFVDGEPAGDEIPDLDGRWLRPRHHTTH</sequence>
<dbReference type="Proteomes" id="UP000053647">
    <property type="component" value="Unassembled WGS sequence"/>
</dbReference>
<reference evidence="13 14" key="1">
    <citation type="submission" date="2014-06" db="EMBL/GenBank/DDBJ databases">
        <authorList>
            <consortium name="DOE Joint Genome Institute"/>
            <person name="Kuo A."/>
            <person name="Kohler A."/>
            <person name="Nagy L.G."/>
            <person name="Floudas D."/>
            <person name="Copeland A."/>
            <person name="Barry K.W."/>
            <person name="Cichocki N."/>
            <person name="Veneault-Fourrey C."/>
            <person name="LaButti K."/>
            <person name="Lindquist E.A."/>
            <person name="Lipzen A."/>
            <person name="Lundell T."/>
            <person name="Morin E."/>
            <person name="Murat C."/>
            <person name="Sun H."/>
            <person name="Tunlid A."/>
            <person name="Henrissat B."/>
            <person name="Grigoriev I.V."/>
            <person name="Hibbett D.S."/>
            <person name="Martin F."/>
            <person name="Nordberg H.P."/>
            <person name="Cantor M.N."/>
            <person name="Hua S.X."/>
        </authorList>
    </citation>
    <scope>NUCLEOTIDE SEQUENCE [LARGE SCALE GENOMIC DNA]</scope>
    <source>
        <strain evidence="13 14">ATCC 200175</strain>
    </source>
</reference>
<dbReference type="GO" id="GO:0000455">
    <property type="term" value="P:enzyme-directed rRNA pseudouridine synthesis"/>
    <property type="evidence" value="ECO:0007669"/>
    <property type="project" value="TreeGrafter"/>
</dbReference>
<organism evidence="13 14">
    <name type="scientific">Paxillus involutus ATCC 200175</name>
    <dbReference type="NCBI Taxonomy" id="664439"/>
    <lineage>
        <taxon>Eukaryota</taxon>
        <taxon>Fungi</taxon>
        <taxon>Dikarya</taxon>
        <taxon>Basidiomycota</taxon>
        <taxon>Agaricomycotina</taxon>
        <taxon>Agaricomycetes</taxon>
        <taxon>Agaricomycetidae</taxon>
        <taxon>Boletales</taxon>
        <taxon>Paxilineae</taxon>
        <taxon>Paxillaceae</taxon>
        <taxon>Paxillus</taxon>
    </lineage>
</organism>
<evidence type="ECO:0000256" key="1">
    <source>
        <dbReference type="ARBA" id="ARBA00004173"/>
    </source>
</evidence>
<dbReference type="InterPro" id="IPR006224">
    <property type="entry name" value="PsdUridine_synth_RluA-like_CS"/>
</dbReference>